<dbReference type="RefSeq" id="WP_011884186.1">
    <property type="nucleotide sequence ID" value="NC_023030.2"/>
</dbReference>
<keyword evidence="9 12" id="KW-0066">ATP synthesis</keyword>
<keyword evidence="8 12" id="KW-0472">Membrane</keyword>
<dbReference type="HAMAP" id="MF_01398">
    <property type="entry name" value="ATP_synth_b_bprime"/>
    <property type="match status" value="1"/>
</dbReference>
<dbReference type="Pfam" id="PF00430">
    <property type="entry name" value="ATP-synt_B"/>
    <property type="match status" value="1"/>
</dbReference>
<dbReference type="PANTHER" id="PTHR33445:SF1">
    <property type="entry name" value="ATP SYNTHASE SUBUNIT B"/>
    <property type="match status" value="1"/>
</dbReference>
<evidence type="ECO:0000256" key="10">
    <source>
        <dbReference type="ARBA" id="ARBA00025198"/>
    </source>
</evidence>
<dbReference type="CDD" id="cd06503">
    <property type="entry name" value="ATP-synt_Fo_b"/>
    <property type="match status" value="1"/>
</dbReference>
<comment type="subunit">
    <text evidence="12">F-type ATPases have 2 components, F(1) - the catalytic core - and F(0) - the membrane proton channel. F(1) has five subunits: alpha(3), beta(3), gamma(1), delta(1), epsilon(1). F(0) has three main subunits: a(1), b(2) and c(10-14). The alpha and beta chains form an alternating ring which encloses part of the gamma chain. F(1) is attached to F(0) by a central stalk formed by the gamma and epsilon chains, while a peripheral stalk is formed by the delta and b chains.</text>
</comment>
<dbReference type="KEGG" id="mgz:GCW_01725"/>
<dbReference type="Proteomes" id="UP000018735">
    <property type="component" value="Chromosome"/>
</dbReference>
<dbReference type="eggNOG" id="COG0711">
    <property type="taxonomic scope" value="Bacteria"/>
</dbReference>
<evidence type="ECO:0000313" key="16">
    <source>
        <dbReference type="Proteomes" id="UP000018735"/>
    </source>
</evidence>
<evidence type="ECO:0000256" key="11">
    <source>
        <dbReference type="ARBA" id="ARBA00037847"/>
    </source>
</evidence>
<evidence type="ECO:0000313" key="15">
    <source>
        <dbReference type="EMBL" id="AHB99593.1"/>
    </source>
</evidence>
<proteinExistence type="inferred from homology"/>
<evidence type="ECO:0000256" key="14">
    <source>
        <dbReference type="SAM" id="Coils"/>
    </source>
</evidence>
<dbReference type="AlphaFoldDB" id="A0A0F6CKH1"/>
<evidence type="ECO:0000256" key="2">
    <source>
        <dbReference type="ARBA" id="ARBA00022448"/>
    </source>
</evidence>
<keyword evidence="3 12" id="KW-0138">CF(0)</keyword>
<evidence type="ECO:0000256" key="8">
    <source>
        <dbReference type="ARBA" id="ARBA00023136"/>
    </source>
</evidence>
<dbReference type="GO" id="GO:0045259">
    <property type="term" value="C:proton-transporting ATP synthase complex"/>
    <property type="evidence" value="ECO:0007669"/>
    <property type="project" value="UniProtKB-KW"/>
</dbReference>
<evidence type="ECO:0000256" key="1">
    <source>
        <dbReference type="ARBA" id="ARBA00005513"/>
    </source>
</evidence>
<feature type="transmembrane region" description="Helical" evidence="12">
    <location>
        <begin position="45"/>
        <end position="67"/>
    </location>
</feature>
<dbReference type="GO" id="GO:0046961">
    <property type="term" value="F:proton-transporting ATPase activity, rotational mechanism"/>
    <property type="evidence" value="ECO:0007669"/>
    <property type="project" value="TreeGrafter"/>
</dbReference>
<accession>A0A0F6CKH1</accession>
<evidence type="ECO:0000256" key="12">
    <source>
        <dbReference type="HAMAP-Rule" id="MF_01398"/>
    </source>
</evidence>
<comment type="function">
    <text evidence="10 12">F(1)F(0) ATP synthase produces ATP from ADP in the presence of a proton or sodium gradient. F-type ATPases consist of two structural domains, F(1) containing the extramembraneous catalytic core and F(0) containing the membrane proton channel, linked together by a central stalk and a peripheral stalk. During catalysis, ATP synthesis in the catalytic domain of F(1) is coupled via a rotary mechanism of the central stalk subunits to proton translocation.</text>
</comment>
<dbReference type="InterPro" id="IPR002146">
    <property type="entry name" value="ATP_synth_b/b'su_bac/chlpt"/>
</dbReference>
<feature type="coiled-coil region" evidence="14">
    <location>
        <begin position="81"/>
        <end position="119"/>
    </location>
</feature>
<dbReference type="EMBL" id="CP006916">
    <property type="protein sequence ID" value="AHB99593.1"/>
    <property type="molecule type" value="Genomic_DNA"/>
</dbReference>
<dbReference type="GO" id="GO:0012505">
    <property type="term" value="C:endomembrane system"/>
    <property type="evidence" value="ECO:0007669"/>
    <property type="project" value="UniProtKB-SubCell"/>
</dbReference>
<evidence type="ECO:0000256" key="4">
    <source>
        <dbReference type="ARBA" id="ARBA00022692"/>
    </source>
</evidence>
<keyword evidence="6 12" id="KW-1133">Transmembrane helix</keyword>
<keyword evidence="4 12" id="KW-0812">Transmembrane</keyword>
<evidence type="ECO:0000256" key="6">
    <source>
        <dbReference type="ARBA" id="ARBA00022989"/>
    </source>
</evidence>
<name>A0A0F6CKH1_MYCGL</name>
<comment type="function">
    <text evidence="12">Component of the F(0) channel, it forms part of the peripheral stalk, linking F(1) to F(0).</text>
</comment>
<keyword evidence="2 12" id="KW-0813">Transport</keyword>
<gene>
    <name evidence="12 15" type="primary">atpF</name>
    <name evidence="15" type="ORF">GCW_01725</name>
</gene>
<keyword evidence="12" id="KW-1003">Cell membrane</keyword>
<dbReference type="InterPro" id="IPR028987">
    <property type="entry name" value="ATP_synth_B-like_membr_sf"/>
</dbReference>
<dbReference type="InterPro" id="IPR050059">
    <property type="entry name" value="ATP_synthase_B_chain"/>
</dbReference>
<sequence>MWSTRVKKLLLLSFNFLIISAIVSSCSIPEELQAKTIVNEFFPNFWVFVAHTIALSIIILLGIFLLWKPTKRFLAKRSELIQAEINNANEIKKQAQLLLDNAKKQKQNAELQAREIINLATNQAYRLKNDLETDAKRKANRIIENAHAEIIKQESILKRELEGRIVDVALEATSTLIQKNVVKEDHERLVNELLRNLD</sequence>
<keyword evidence="5 12" id="KW-0375">Hydrogen ion transport</keyword>
<comment type="similarity">
    <text evidence="1 12 13">Belongs to the ATPase B chain family.</text>
</comment>
<dbReference type="NCBIfam" id="NF004872">
    <property type="entry name" value="PRK06231.1-2"/>
    <property type="match status" value="1"/>
</dbReference>
<dbReference type="PANTHER" id="PTHR33445">
    <property type="entry name" value="ATP SYNTHASE SUBUNIT B', CHLOROPLASTIC"/>
    <property type="match status" value="1"/>
</dbReference>
<dbReference type="GO" id="GO:0046933">
    <property type="term" value="F:proton-transporting ATP synthase activity, rotational mechanism"/>
    <property type="evidence" value="ECO:0007669"/>
    <property type="project" value="UniProtKB-UniRule"/>
</dbReference>
<keyword evidence="14" id="KW-0175">Coiled coil</keyword>
<evidence type="ECO:0000256" key="9">
    <source>
        <dbReference type="ARBA" id="ARBA00023310"/>
    </source>
</evidence>
<evidence type="ECO:0000256" key="7">
    <source>
        <dbReference type="ARBA" id="ARBA00023065"/>
    </source>
</evidence>
<evidence type="ECO:0000256" key="5">
    <source>
        <dbReference type="ARBA" id="ARBA00022781"/>
    </source>
</evidence>
<dbReference type="GO" id="GO:0005886">
    <property type="term" value="C:plasma membrane"/>
    <property type="evidence" value="ECO:0007669"/>
    <property type="project" value="UniProtKB-SubCell"/>
</dbReference>
<reference evidence="15 16" key="1">
    <citation type="journal article" date="2011" name="PLoS ONE">
        <title>Core proteome of the minimal cell: comparative proteomics of three mollicute species.</title>
        <authorList>
            <person name="Fisunov G.Y."/>
            <person name="Alexeev D.G."/>
            <person name="Bazaleev N.A."/>
            <person name="Ladygina V.G."/>
            <person name="Galyamina M.A."/>
            <person name="Kondratov I.G."/>
            <person name="Zhukova N.A."/>
            <person name="Serebryakova M.V."/>
            <person name="Demina I.A."/>
            <person name="Govorun V.M."/>
        </authorList>
    </citation>
    <scope>NUCLEOTIDE SEQUENCE [LARGE SCALE GENOMIC DNA]</scope>
    <source>
        <strain evidence="15 16">S6</strain>
    </source>
</reference>
<dbReference type="SUPFAM" id="SSF81573">
    <property type="entry name" value="F1F0 ATP synthase subunit B, membrane domain"/>
    <property type="match status" value="1"/>
</dbReference>
<evidence type="ECO:0000256" key="3">
    <source>
        <dbReference type="ARBA" id="ARBA00022547"/>
    </source>
</evidence>
<comment type="subcellular location">
    <subcellularLocation>
        <location evidence="12">Cell membrane</location>
        <topology evidence="12">Single-pass membrane protein</topology>
    </subcellularLocation>
    <subcellularLocation>
        <location evidence="11">Endomembrane system</location>
        <topology evidence="11">Single-pass membrane protein</topology>
    </subcellularLocation>
</comment>
<dbReference type="PROSITE" id="PS51257">
    <property type="entry name" value="PROKAR_LIPOPROTEIN"/>
    <property type="match status" value="1"/>
</dbReference>
<keyword evidence="7 12" id="KW-0406">Ion transport</keyword>
<protein>
    <recommendedName>
        <fullName evidence="12">ATP synthase subunit b</fullName>
    </recommendedName>
    <alternativeName>
        <fullName evidence="12">ATP synthase F(0) sector subunit b</fullName>
    </alternativeName>
    <alternativeName>
        <fullName evidence="12">ATPase subunit I</fullName>
    </alternativeName>
    <alternativeName>
        <fullName evidence="12">F-type ATPase subunit b</fullName>
        <shortName evidence="12">F-ATPase subunit b</shortName>
    </alternativeName>
</protein>
<dbReference type="HOGENOM" id="CLU_079215_4_3_14"/>
<organism evidence="15 16">
    <name type="scientific">Mycoplasmoides gallisepticum S6</name>
    <dbReference type="NCBI Taxonomy" id="1006581"/>
    <lineage>
        <taxon>Bacteria</taxon>
        <taxon>Bacillati</taxon>
        <taxon>Mycoplasmatota</taxon>
        <taxon>Mycoplasmoidales</taxon>
        <taxon>Mycoplasmoidaceae</taxon>
        <taxon>Mycoplasmoides</taxon>
    </lineage>
</organism>
<evidence type="ECO:0000256" key="13">
    <source>
        <dbReference type="RuleBase" id="RU003848"/>
    </source>
</evidence>